<accession>A0A7W9QH89</accession>
<organism evidence="1 2">
    <name type="scientific">Streptomyces zagrosensis</name>
    <dbReference type="NCBI Taxonomy" id="1042984"/>
    <lineage>
        <taxon>Bacteria</taxon>
        <taxon>Bacillati</taxon>
        <taxon>Actinomycetota</taxon>
        <taxon>Actinomycetes</taxon>
        <taxon>Kitasatosporales</taxon>
        <taxon>Streptomycetaceae</taxon>
        <taxon>Streptomyces</taxon>
    </lineage>
</organism>
<comment type="caution">
    <text evidence="1">The sequence shown here is derived from an EMBL/GenBank/DDBJ whole genome shotgun (WGS) entry which is preliminary data.</text>
</comment>
<dbReference type="AlphaFoldDB" id="A0A7W9QH89"/>
<evidence type="ECO:0000313" key="1">
    <source>
        <dbReference type="EMBL" id="MBB5939999.1"/>
    </source>
</evidence>
<evidence type="ECO:0000313" key="2">
    <source>
        <dbReference type="Proteomes" id="UP000588098"/>
    </source>
</evidence>
<dbReference type="EMBL" id="JACHJL010000031">
    <property type="protein sequence ID" value="MBB5939999.1"/>
    <property type="molecule type" value="Genomic_DNA"/>
</dbReference>
<evidence type="ECO:0008006" key="3">
    <source>
        <dbReference type="Google" id="ProtNLM"/>
    </source>
</evidence>
<protein>
    <recommendedName>
        <fullName evidence="3">Toxin</fullName>
    </recommendedName>
</protein>
<dbReference type="RefSeq" id="WP_184579779.1">
    <property type="nucleotide sequence ID" value="NZ_JACHJL010000031.1"/>
</dbReference>
<reference evidence="1 2" key="1">
    <citation type="submission" date="2020-08" db="EMBL/GenBank/DDBJ databases">
        <title>Genomic Encyclopedia of Type Strains, Phase III (KMG-III): the genomes of soil and plant-associated and newly described type strains.</title>
        <authorList>
            <person name="Whitman W."/>
        </authorList>
    </citation>
    <scope>NUCLEOTIDE SEQUENCE [LARGE SCALE GENOMIC DNA]</scope>
    <source>
        <strain evidence="1 2">CECT 8305</strain>
    </source>
</reference>
<gene>
    <name evidence="1" type="ORF">FHS42_007097</name>
</gene>
<proteinExistence type="predicted"/>
<keyword evidence="2" id="KW-1185">Reference proteome</keyword>
<dbReference type="Proteomes" id="UP000588098">
    <property type="component" value="Unassembled WGS sequence"/>
</dbReference>
<name>A0A7W9QH89_9ACTN</name>
<sequence>MLWSQKGPTRARVSRRECARVVAGMPLPVPFTLSGLIAEMEAARGRRICLVPLEEDAPGHVGACGLWLRHHRLPLDLILHVRGTSRFHRKKIILHELCHLWCEDGARGTDIDRLIKSFPGRGGELTRQLLASGQAQARGGYGTHVERRAELVADILHDLVRTPLSSSDPMTRALDLDLAHPHAVRAIGEGVAAGA</sequence>